<evidence type="ECO:0000313" key="2">
    <source>
        <dbReference type="EMBL" id="CUH45451.1"/>
    </source>
</evidence>
<gene>
    <name evidence="2" type="ORF">RUM4293_04366</name>
</gene>
<proteinExistence type="predicted"/>
<dbReference type="Gene3D" id="2.170.16.10">
    <property type="entry name" value="Hedgehog/Intein (Hint) domain"/>
    <property type="match status" value="1"/>
</dbReference>
<dbReference type="EMBL" id="CYPS01000067">
    <property type="protein sequence ID" value="CUH45451.1"/>
    <property type="molecule type" value="Genomic_DNA"/>
</dbReference>
<dbReference type="SUPFAM" id="SSF51294">
    <property type="entry name" value="Hedgehog/intein (Hint) domain"/>
    <property type="match status" value="1"/>
</dbReference>
<sequence>MGTFVTNISIDEFYSDFTGTGDPAVDIWLAEFDLTDPNADNEVVGVFVLDNAQDRMAEVGDVDFSFGGFTEGSEYILFPSFDPDTGTFAFEIDRDAIIAAGETEVVIEFTVTGTGTGLVGQFTSDEDTVRITVLVCFARGTMIATANGERPVESLRVGDHVLTDDGRNEEIRWIGSREVKKRELEADPSLSPVRISAEAFGKNLPKNDLLVSQQHRIKLQDANADLLFGSGSVLVPAKGLVNGSNITFEKEIAEIEYFHIAFDEHEVLLTNGLPTESFHPGPTYLSSADVAAAEELFKIFPNLENDFASFGPSCLPSLKVWEAKLLAEAIGLK</sequence>
<evidence type="ECO:0000313" key="3">
    <source>
        <dbReference type="Proteomes" id="UP000050786"/>
    </source>
</evidence>
<keyword evidence="3" id="KW-1185">Reference proteome</keyword>
<dbReference type="InterPro" id="IPR028992">
    <property type="entry name" value="Hedgehog/Intein_dom"/>
</dbReference>
<name>A0A0P1E8K9_9RHOB</name>
<dbReference type="Proteomes" id="UP000050786">
    <property type="component" value="Unassembled WGS sequence"/>
</dbReference>
<dbReference type="Pfam" id="PF13403">
    <property type="entry name" value="Hint_2"/>
    <property type="match status" value="1"/>
</dbReference>
<dbReference type="AlphaFoldDB" id="A0A0P1E8K9"/>
<accession>A0A0P1E8K9</accession>
<organism evidence="2 3">
    <name type="scientific">Ruegeria atlantica</name>
    <dbReference type="NCBI Taxonomy" id="81569"/>
    <lineage>
        <taxon>Bacteria</taxon>
        <taxon>Pseudomonadati</taxon>
        <taxon>Pseudomonadota</taxon>
        <taxon>Alphaproteobacteria</taxon>
        <taxon>Rhodobacterales</taxon>
        <taxon>Roseobacteraceae</taxon>
        <taxon>Ruegeria</taxon>
    </lineage>
</organism>
<evidence type="ECO:0000259" key="1">
    <source>
        <dbReference type="Pfam" id="PF13403"/>
    </source>
</evidence>
<reference evidence="3" key="1">
    <citation type="submission" date="2015-09" db="EMBL/GenBank/DDBJ databases">
        <authorList>
            <person name="Rodrigo-Torres L."/>
            <person name="Arahal D.R."/>
        </authorList>
    </citation>
    <scope>NUCLEOTIDE SEQUENCE [LARGE SCALE GENOMIC DNA]</scope>
    <source>
        <strain evidence="3">CECT 4293</strain>
    </source>
</reference>
<dbReference type="InterPro" id="IPR036844">
    <property type="entry name" value="Hint_dom_sf"/>
</dbReference>
<protein>
    <recommendedName>
        <fullName evidence="1">Hedgehog/Intein (Hint) domain-containing protein</fullName>
    </recommendedName>
</protein>
<feature type="domain" description="Hedgehog/Intein (Hint)" evidence="1">
    <location>
        <begin position="135"/>
        <end position="281"/>
    </location>
</feature>
<dbReference type="RefSeq" id="WP_058275370.1">
    <property type="nucleotide sequence ID" value="NZ_CYPS01000067.1"/>
</dbReference>